<evidence type="ECO:0000313" key="3">
    <source>
        <dbReference type="EMBL" id="WUQ16082.1"/>
    </source>
</evidence>
<dbReference type="Pfam" id="PF04909">
    <property type="entry name" value="Amidohydro_2"/>
    <property type="match status" value="1"/>
</dbReference>
<reference evidence="3" key="1">
    <citation type="submission" date="2022-10" db="EMBL/GenBank/DDBJ databases">
        <title>The complete genomes of actinobacterial strains from the NBC collection.</title>
        <authorList>
            <person name="Joergensen T.S."/>
            <person name="Alvarez Arevalo M."/>
            <person name="Sterndorff E.B."/>
            <person name="Faurdal D."/>
            <person name="Vuksanovic O."/>
            <person name="Mourched A.-S."/>
            <person name="Charusanti P."/>
            <person name="Shaw S."/>
            <person name="Blin K."/>
            <person name="Weber T."/>
        </authorList>
    </citation>
    <scope>NUCLEOTIDE SEQUENCE</scope>
    <source>
        <strain evidence="3">NBC_00248</strain>
    </source>
</reference>
<accession>A0ABZ1TJY0</accession>
<dbReference type="SUPFAM" id="SSF51556">
    <property type="entry name" value="Metallo-dependent hydrolases"/>
    <property type="match status" value="1"/>
</dbReference>
<evidence type="ECO:0000313" key="4">
    <source>
        <dbReference type="Proteomes" id="UP001432039"/>
    </source>
</evidence>
<dbReference type="InterPro" id="IPR032466">
    <property type="entry name" value="Metal_Hydrolase"/>
</dbReference>
<dbReference type="RefSeq" id="WP_266359273.1">
    <property type="nucleotide sequence ID" value="NZ_CP108090.1"/>
</dbReference>
<protein>
    <submittedName>
        <fullName evidence="3">Amidohydrolase family protein</fullName>
    </submittedName>
</protein>
<name>A0ABZ1TJY0_STRVG</name>
<dbReference type="Proteomes" id="UP001432039">
    <property type="component" value="Chromosome"/>
</dbReference>
<dbReference type="InterPro" id="IPR006680">
    <property type="entry name" value="Amidohydro-rel"/>
</dbReference>
<dbReference type="Gene3D" id="3.20.20.140">
    <property type="entry name" value="Metal-dependent hydrolases"/>
    <property type="match status" value="1"/>
</dbReference>
<organism evidence="3 4">
    <name type="scientific">Streptomyces virginiae</name>
    <name type="common">Streptomyces cinnamonensis</name>
    <dbReference type="NCBI Taxonomy" id="1961"/>
    <lineage>
        <taxon>Bacteria</taxon>
        <taxon>Bacillati</taxon>
        <taxon>Actinomycetota</taxon>
        <taxon>Actinomycetes</taxon>
        <taxon>Kitasatosporales</taxon>
        <taxon>Streptomycetaceae</taxon>
        <taxon>Streptomyces</taxon>
    </lineage>
</organism>
<dbReference type="PANTHER" id="PTHR21240">
    <property type="entry name" value="2-AMINO-3-CARBOXYLMUCONATE-6-SEMIALDEHYDE DECARBOXYLASE"/>
    <property type="match status" value="1"/>
</dbReference>
<evidence type="ECO:0000259" key="2">
    <source>
        <dbReference type="Pfam" id="PF04909"/>
    </source>
</evidence>
<dbReference type="PANTHER" id="PTHR21240:SF28">
    <property type="entry name" value="ISO-OROTATE DECARBOXYLASE (EUROFUNG)"/>
    <property type="match status" value="1"/>
</dbReference>
<gene>
    <name evidence="3" type="ORF">OG517_34295</name>
</gene>
<keyword evidence="4" id="KW-1185">Reference proteome</keyword>
<dbReference type="EMBL" id="CP108090">
    <property type="protein sequence ID" value="WUQ16082.1"/>
    <property type="molecule type" value="Genomic_DNA"/>
</dbReference>
<evidence type="ECO:0000256" key="1">
    <source>
        <dbReference type="ARBA" id="ARBA00023239"/>
    </source>
</evidence>
<dbReference type="InterPro" id="IPR032465">
    <property type="entry name" value="ACMSD"/>
</dbReference>
<proteinExistence type="predicted"/>
<sequence>MTNPQGFRVIDGDGHVMEPDHIWTEYIDPAFRDRAPRRAKADGQGWAQMLVDGQPMYRNYPDELVAEFQRRTLESYGEYAARGFDAASQVKSLDDQGIDMSFLYPSLGLGTVAIDGMDPKLAAAISRSYNRWLADFCSYAPDRLKPVALLSLHDVGLAVRELRYAVETLGMRSVMLRPNMVNGRSVGHPDTAPFWAEAAALGVSVSFHEGCHTMLPAAGADRFTTHFAMHSACHPMEQMMAFIALVDGGVMERHPELRFGFMEAGCGWVPYLLWRMDDLEYRNWKFQIPGVKHTPTEYFRRQCWVTAEGCEPYLDKLATDIGTDRLLFASDYPHPDHEFGEELEDVLKSGLSDDVKRAILWDNPAAFYGVV</sequence>
<feature type="domain" description="Amidohydrolase-related" evidence="2">
    <location>
        <begin position="44"/>
        <end position="369"/>
    </location>
</feature>
<keyword evidence="1" id="KW-0456">Lyase</keyword>